<keyword evidence="2" id="KW-1185">Reference proteome</keyword>
<name>A0A7X2D059_9LACT</name>
<accession>A0A7X2D059</accession>
<proteinExistence type="predicted"/>
<dbReference type="OrthoDB" id="2136578at2"/>
<evidence type="ECO:0000313" key="1">
    <source>
        <dbReference type="EMBL" id="MQW39429.1"/>
    </source>
</evidence>
<comment type="caution">
    <text evidence="1">The sequence shown here is derived from an EMBL/GenBank/DDBJ whole genome shotgun (WGS) entry which is preliminary data.</text>
</comment>
<protein>
    <submittedName>
        <fullName evidence="1">Uncharacterized protein</fullName>
    </submittedName>
</protein>
<dbReference type="Proteomes" id="UP000439550">
    <property type="component" value="Unassembled WGS sequence"/>
</dbReference>
<dbReference type="RefSeq" id="WP_153496103.1">
    <property type="nucleotide sequence ID" value="NZ_CAXYUY010000021.1"/>
</dbReference>
<evidence type="ECO:0000313" key="2">
    <source>
        <dbReference type="Proteomes" id="UP000439550"/>
    </source>
</evidence>
<reference evidence="1 2" key="1">
    <citation type="submission" date="2019-10" db="EMBL/GenBank/DDBJ databases">
        <authorList>
            <person name="Dong K."/>
        </authorList>
    </citation>
    <scope>NUCLEOTIDE SEQUENCE [LARGE SCALE GENOMIC DNA]</scope>
    <source>
        <strain evidence="1 2">DSM 28960</strain>
    </source>
</reference>
<sequence>MKINQILTGDFSTLQGKWKSNPSLEGIQFVIKENCVWYGNQRYFLSVKGQENSGAVALERPEIENAAPFIFYPKGTPIPVLLENGQIDRTGIFDPTDQGKDRIIMAQTILNKELIKSVTAYHE</sequence>
<organism evidence="1 2">
    <name type="scientific">Lactococcus hircilactis</name>
    <dbReference type="NCBI Taxonomy" id="1494462"/>
    <lineage>
        <taxon>Bacteria</taxon>
        <taxon>Bacillati</taxon>
        <taxon>Bacillota</taxon>
        <taxon>Bacilli</taxon>
        <taxon>Lactobacillales</taxon>
        <taxon>Streptococcaceae</taxon>
        <taxon>Lactococcus</taxon>
    </lineage>
</organism>
<dbReference type="EMBL" id="WITJ01000006">
    <property type="protein sequence ID" value="MQW39429.1"/>
    <property type="molecule type" value="Genomic_DNA"/>
</dbReference>
<gene>
    <name evidence="1" type="ORF">GHI93_05680</name>
</gene>
<dbReference type="AlphaFoldDB" id="A0A7X2D059"/>